<feature type="domain" description="DNA-binding transcriptional repressor CapW winged helix-turn-helix" evidence="3">
    <location>
        <begin position="24"/>
        <end position="103"/>
    </location>
</feature>
<reference evidence="4 5" key="1">
    <citation type="submission" date="2018-07" db="EMBL/GenBank/DDBJ databases">
        <title>Genomic Encyclopedia of Type Strains, Phase IV (KMG-IV): sequencing the most valuable type-strain genomes for metagenomic binning, comparative biology and taxonomic classification.</title>
        <authorList>
            <person name="Goeker M."/>
        </authorList>
    </citation>
    <scope>NUCLEOTIDE SEQUENCE [LARGE SCALE GENOMIC DNA]</scope>
    <source>
        <strain evidence="4 5">DSM 21634</strain>
    </source>
</reference>
<dbReference type="InterPro" id="IPR026881">
    <property type="entry name" value="WYL_dom"/>
</dbReference>
<feature type="domain" description="WYL" evidence="1">
    <location>
        <begin position="137"/>
        <end position="204"/>
    </location>
</feature>
<protein>
    <submittedName>
        <fullName evidence="4">WYL domain-containing protein</fullName>
    </submittedName>
</protein>
<comment type="caution">
    <text evidence="4">The sequence shown here is derived from an EMBL/GenBank/DDBJ whole genome shotgun (WGS) entry which is preliminary data.</text>
</comment>
<evidence type="ECO:0000259" key="3">
    <source>
        <dbReference type="Pfam" id="PF26109"/>
    </source>
</evidence>
<proteinExistence type="predicted"/>
<keyword evidence="5" id="KW-1185">Reference proteome</keyword>
<dbReference type="AlphaFoldDB" id="A0A368XT73"/>
<evidence type="ECO:0000259" key="2">
    <source>
        <dbReference type="Pfam" id="PF26107"/>
    </source>
</evidence>
<dbReference type="OrthoDB" id="6400324at2"/>
<name>A0A368XT73_9BURK</name>
<dbReference type="PIRSF" id="PIRSF015558">
    <property type="entry name" value="Txn_reg_DeoR_prd"/>
    <property type="match status" value="1"/>
</dbReference>
<gene>
    <name evidence="4" type="ORF">DES41_10685</name>
</gene>
<evidence type="ECO:0000259" key="1">
    <source>
        <dbReference type="Pfam" id="PF13280"/>
    </source>
</evidence>
<dbReference type="PANTHER" id="PTHR34580">
    <property type="match status" value="1"/>
</dbReference>
<dbReference type="InterPro" id="IPR059019">
    <property type="entry name" value="WHD_CapW"/>
</dbReference>
<dbReference type="InterPro" id="IPR059020">
    <property type="entry name" value="CapW_CTD"/>
</dbReference>
<dbReference type="PANTHER" id="PTHR34580:SF3">
    <property type="entry name" value="PROTEIN PAFB"/>
    <property type="match status" value="1"/>
</dbReference>
<dbReference type="Pfam" id="PF26109">
    <property type="entry name" value="WHD_BrxR"/>
    <property type="match status" value="1"/>
</dbReference>
<organism evidence="4 5">
    <name type="scientific">Pseudorhodoferax soli</name>
    <dbReference type="NCBI Taxonomy" id="545864"/>
    <lineage>
        <taxon>Bacteria</taxon>
        <taxon>Pseudomonadati</taxon>
        <taxon>Pseudomonadota</taxon>
        <taxon>Betaproteobacteria</taxon>
        <taxon>Burkholderiales</taxon>
        <taxon>Comamonadaceae</taxon>
    </lineage>
</organism>
<dbReference type="InterPro" id="IPR016634">
    <property type="entry name" value="CapW-like"/>
</dbReference>
<evidence type="ECO:0000313" key="4">
    <source>
        <dbReference type="EMBL" id="RCW69214.1"/>
    </source>
</evidence>
<dbReference type="Pfam" id="PF26107">
    <property type="entry name" value="BrxR_CTD"/>
    <property type="match status" value="1"/>
</dbReference>
<accession>A0A368XT73</accession>
<dbReference type="EMBL" id="QPJK01000006">
    <property type="protein sequence ID" value="RCW69214.1"/>
    <property type="molecule type" value="Genomic_DNA"/>
</dbReference>
<dbReference type="PROSITE" id="PS52050">
    <property type="entry name" value="WYL"/>
    <property type="match status" value="1"/>
</dbReference>
<dbReference type="InterPro" id="IPR051534">
    <property type="entry name" value="CBASS_pafABC_assoc_protein"/>
</dbReference>
<sequence>MNERASPTSASAEVSGRTSGKWSQERRLEFIDFRLRWDGRLNRSDLTDFFGISVPQASLDIARYTELAPANLTYDRSSRVYMASANFSPCFDTSDAHRYVNELLAQVSGIQPGPGSFLAWAPTVAAVPSPGRTFRLDVLTALLQAIREGSALGVLYQSMSRPKPTVRTLTPHALAHDGFRWHVRAYCHTRNAFRDFVLARMLRVDGFQPAAADAIEDQEWHTIVPLVLIPHPKLSESHKRAIECDFGMVDGQVEFQCRQAFLFYALRHLRLDLEESAKPAAQQIALKNREEVEAFLRARSTSSEER</sequence>
<dbReference type="RefSeq" id="WP_114469641.1">
    <property type="nucleotide sequence ID" value="NZ_QPJK01000006.1"/>
</dbReference>
<feature type="domain" description="DNA-binding transcriptional repressor CapW C-terminal dimerisation" evidence="2">
    <location>
        <begin position="223"/>
        <end position="292"/>
    </location>
</feature>
<dbReference type="Pfam" id="PF13280">
    <property type="entry name" value="WYL"/>
    <property type="match status" value="1"/>
</dbReference>
<dbReference type="Proteomes" id="UP000252884">
    <property type="component" value="Unassembled WGS sequence"/>
</dbReference>
<evidence type="ECO:0000313" key="5">
    <source>
        <dbReference type="Proteomes" id="UP000252884"/>
    </source>
</evidence>